<comment type="cofactor">
    <cofactor evidence="14">
        <name>Mg(2+)</name>
        <dbReference type="ChEBI" id="CHEBI:18420"/>
    </cofactor>
    <text evidence="14">Binds 2 magnesium ions per subunit.</text>
</comment>
<proteinExistence type="inferred from homology"/>
<dbReference type="InterPro" id="IPR025845">
    <property type="entry name" value="Thg1_C_dom"/>
</dbReference>
<dbReference type="PANTHER" id="PTHR12729:SF6">
    <property type="entry name" value="TRNA(HIS) GUANYLYLTRANSFERASE-RELATED"/>
    <property type="match status" value="1"/>
</dbReference>
<comment type="caution">
    <text evidence="18">The sequence shown here is derived from an EMBL/GenBank/DDBJ whole genome shotgun (WGS) entry which is preliminary data.</text>
</comment>
<dbReference type="InterPro" id="IPR038469">
    <property type="entry name" value="tRNAHis_GuaTrfase_Thg1_sf"/>
</dbReference>
<dbReference type="InterPro" id="IPR007537">
    <property type="entry name" value="tRNAHis_GuaTrfase_Thg1"/>
</dbReference>
<dbReference type="OrthoDB" id="62560at2759"/>
<comment type="function">
    <text evidence="10">Adds a GMP to the 5'-end of tRNA(His) after transcription and RNase P cleavage. This step is essential for proper recognition of the tRNA and for the fidelity of protein synthesis. Also functions as a guanyl-nucleotide exchange factor/GEF for the MFN1 and MFN2 mitofusins thereby regulating mitochondrial fusion. By regulating both mitochondrial dynamics and bioenergetic function, it contributes to cell survival following oxidative stress.</text>
</comment>
<dbReference type="FunFam" id="3.30.70.3000:FF:000001">
    <property type="entry name" value="tRNA(His) guanylyltransferase"/>
    <property type="match status" value="1"/>
</dbReference>
<dbReference type="GO" id="GO:0005525">
    <property type="term" value="F:GTP binding"/>
    <property type="evidence" value="ECO:0007669"/>
    <property type="project" value="UniProtKB-UniRule"/>
</dbReference>
<dbReference type="EMBL" id="VIIS01001345">
    <property type="protein sequence ID" value="KAF0299632.1"/>
    <property type="molecule type" value="Genomic_DNA"/>
</dbReference>
<dbReference type="GO" id="GO:0008193">
    <property type="term" value="F:tRNA guanylyltransferase activity"/>
    <property type="evidence" value="ECO:0007669"/>
    <property type="project" value="UniProtKB-UniRule"/>
</dbReference>
<evidence type="ECO:0000256" key="4">
    <source>
        <dbReference type="ARBA" id="ARBA00022695"/>
    </source>
</evidence>
<accession>A0A6A4W131</accession>
<evidence type="ECO:0000256" key="13">
    <source>
        <dbReference type="PIRSR" id="PIRSR028980-1"/>
    </source>
</evidence>
<keyword evidence="8 12" id="KW-0342">GTP-binding</keyword>
<dbReference type="GO" id="GO:0000287">
    <property type="term" value="F:magnesium ion binding"/>
    <property type="evidence" value="ECO:0007669"/>
    <property type="project" value="UniProtKB-UniRule"/>
</dbReference>
<evidence type="ECO:0000313" key="18">
    <source>
        <dbReference type="EMBL" id="KAF0299633.1"/>
    </source>
</evidence>
<evidence type="ECO:0000256" key="14">
    <source>
        <dbReference type="PIRSR" id="PIRSR028980-2"/>
    </source>
</evidence>
<evidence type="ECO:0000259" key="16">
    <source>
        <dbReference type="Pfam" id="PF04446"/>
    </source>
</evidence>
<dbReference type="InterPro" id="IPR024956">
    <property type="entry name" value="tRNAHis_GuaTrfase_cat"/>
</dbReference>
<dbReference type="PANTHER" id="PTHR12729">
    <property type="entry name" value="TRNA(HIS) GUANYLYLTRANSFERASE-RELATED"/>
    <property type="match status" value="1"/>
</dbReference>
<comment type="catalytic activity">
    <reaction evidence="9 12">
        <text>a 5'-end ribonucleotide-tRNA(His) + GTP + ATP + H2O = a 5'-end phospho-guanosine-ribonucleotide-tRNA(His) + AMP + 2 diphosphate + H(+)</text>
        <dbReference type="Rhea" id="RHEA:54564"/>
        <dbReference type="Rhea" id="RHEA-COMP:14193"/>
        <dbReference type="Rhea" id="RHEA-COMP:14917"/>
        <dbReference type="ChEBI" id="CHEBI:15377"/>
        <dbReference type="ChEBI" id="CHEBI:15378"/>
        <dbReference type="ChEBI" id="CHEBI:30616"/>
        <dbReference type="ChEBI" id="CHEBI:33019"/>
        <dbReference type="ChEBI" id="CHEBI:37565"/>
        <dbReference type="ChEBI" id="CHEBI:138282"/>
        <dbReference type="ChEBI" id="CHEBI:141847"/>
        <dbReference type="ChEBI" id="CHEBI:456215"/>
        <dbReference type="EC" id="2.7.7.79"/>
    </reaction>
</comment>
<dbReference type="EC" id="2.7.7.79" evidence="12"/>
<protein>
    <recommendedName>
        <fullName evidence="12">tRNA(His) guanylyltransferase</fullName>
        <ecNumber evidence="12">2.7.7.79</ecNumber>
    </recommendedName>
    <alternativeName>
        <fullName evidence="12">tRNA-histidine guanylyltransferase</fullName>
    </alternativeName>
</protein>
<evidence type="ECO:0000256" key="9">
    <source>
        <dbReference type="ARBA" id="ARBA00047281"/>
    </source>
</evidence>
<sequence length="321" mass="36179">MQRCARLLASVCRLPLSVSGSLTRPSIRAVCLSTTAMAKSKYEYVRHFELDDRCLPNSWIVVRIDGKGFHRFTNEHSFEKPNDAPALELMTRAARDVVDLFRPDLVLAYGQSDEYSFVFRRQTTVYRRRASKLMSQVVSQFSSSYVFHWPSVMGARALRQPPTFDGRVVLYPTDRNLRDYLSWRQADCHINNPLQHGLLGAGQPRRSHQRSGTAEERLRHTLAADKNEILFSEFGINYNDEPALYRKGTVIVRSLETPGEQDSKLSSDTGAPDGSTVPASEGARTDQKPVGVVKVLNCDIIGDEFWNEHSSVLSGNNKKAK</sequence>
<evidence type="ECO:0000256" key="2">
    <source>
        <dbReference type="ARBA" id="ARBA00022679"/>
    </source>
</evidence>
<feature type="binding site" evidence="14">
    <location>
        <position position="113"/>
    </location>
    <ligand>
        <name>Mg(2+)</name>
        <dbReference type="ChEBI" id="CHEBI:18420"/>
        <label>1</label>
        <note>catalytic</note>
    </ligand>
</feature>
<evidence type="ECO:0000259" key="17">
    <source>
        <dbReference type="Pfam" id="PF14413"/>
    </source>
</evidence>
<dbReference type="GO" id="GO:0006400">
    <property type="term" value="P:tRNA modification"/>
    <property type="evidence" value="ECO:0007669"/>
    <property type="project" value="UniProtKB-UniRule"/>
</dbReference>
<evidence type="ECO:0000256" key="8">
    <source>
        <dbReference type="ARBA" id="ARBA00023134"/>
    </source>
</evidence>
<dbReference type="AlphaFoldDB" id="A0A6A4W131"/>
<comment type="subunit">
    <text evidence="11">Homotetramer. Interacts with MFN1 and MFN2; functions as a guanyl-nucleotide exchange factor/GEF for MFN2 and also probably MFN1.</text>
</comment>
<feature type="binding site" evidence="14">
    <location>
        <position position="65"/>
    </location>
    <ligand>
        <name>Mg(2+)</name>
        <dbReference type="ChEBI" id="CHEBI:18420"/>
        <label>1</label>
        <note>catalytic</note>
    </ligand>
</feature>
<dbReference type="Proteomes" id="UP000440578">
    <property type="component" value="Unassembled WGS sequence"/>
</dbReference>
<evidence type="ECO:0000256" key="15">
    <source>
        <dbReference type="SAM" id="MobiDB-lite"/>
    </source>
</evidence>
<feature type="domain" description="Thg1 C-terminal" evidence="17">
    <location>
        <begin position="175"/>
        <end position="301"/>
    </location>
</feature>
<dbReference type="Gene3D" id="3.30.70.3000">
    <property type="match status" value="1"/>
</dbReference>
<reference evidence="18 19" key="1">
    <citation type="submission" date="2019-07" db="EMBL/GenBank/DDBJ databases">
        <title>Draft genome assembly of a fouling barnacle, Amphibalanus amphitrite (Darwin, 1854): The first reference genome for Thecostraca.</title>
        <authorList>
            <person name="Kim W."/>
        </authorList>
    </citation>
    <scope>NUCLEOTIDE SEQUENCE [LARGE SCALE GENOMIC DNA]</scope>
    <source>
        <strain evidence="18">SNU_AA5</strain>
        <tissue evidence="18">Soma without cirri and trophi</tissue>
    </source>
</reference>
<evidence type="ECO:0000256" key="1">
    <source>
        <dbReference type="ARBA" id="ARBA00010113"/>
    </source>
</evidence>
<evidence type="ECO:0000256" key="10">
    <source>
        <dbReference type="ARBA" id="ARBA00058346"/>
    </source>
</evidence>
<evidence type="ECO:0000256" key="5">
    <source>
        <dbReference type="ARBA" id="ARBA00022723"/>
    </source>
</evidence>
<feature type="binding site" evidence="14">
    <location>
        <position position="65"/>
    </location>
    <ligand>
        <name>Mg(2+)</name>
        <dbReference type="ChEBI" id="CHEBI:18420"/>
        <label>2</label>
        <note>catalytic</note>
    </ligand>
</feature>
<evidence type="ECO:0000256" key="6">
    <source>
        <dbReference type="ARBA" id="ARBA00022741"/>
    </source>
</evidence>
<evidence type="ECO:0000256" key="11">
    <source>
        <dbReference type="ARBA" id="ARBA00065710"/>
    </source>
</evidence>
<feature type="region of interest" description="Disordered" evidence="15">
    <location>
        <begin position="257"/>
        <end position="288"/>
    </location>
</feature>
<organism evidence="18 19">
    <name type="scientific">Amphibalanus amphitrite</name>
    <name type="common">Striped barnacle</name>
    <name type="synonym">Balanus amphitrite</name>
    <dbReference type="NCBI Taxonomy" id="1232801"/>
    <lineage>
        <taxon>Eukaryota</taxon>
        <taxon>Metazoa</taxon>
        <taxon>Ecdysozoa</taxon>
        <taxon>Arthropoda</taxon>
        <taxon>Crustacea</taxon>
        <taxon>Multicrustacea</taxon>
        <taxon>Cirripedia</taxon>
        <taxon>Thoracica</taxon>
        <taxon>Thoracicalcarea</taxon>
        <taxon>Balanomorpha</taxon>
        <taxon>Balanoidea</taxon>
        <taxon>Balanidae</taxon>
        <taxon>Amphibalaninae</taxon>
        <taxon>Amphibalanus</taxon>
    </lineage>
</organism>
<dbReference type="PIRSF" id="PIRSF028980">
    <property type="entry name" value="tRNAHis_guanylyltransferase"/>
    <property type="match status" value="1"/>
</dbReference>
<gene>
    <name evidence="18" type="primary">Thg1l_1</name>
    <name evidence="18" type="ORF">FJT64_027680</name>
</gene>
<dbReference type="Pfam" id="PF14413">
    <property type="entry name" value="Thg1C"/>
    <property type="match status" value="1"/>
</dbReference>
<keyword evidence="2 12" id="KW-0808">Transferase</keyword>
<keyword evidence="6 12" id="KW-0547">Nucleotide-binding</keyword>
<dbReference type="EMBL" id="VIIS01001345">
    <property type="protein sequence ID" value="KAF0299633.1"/>
    <property type="molecule type" value="Genomic_DNA"/>
</dbReference>
<keyword evidence="19" id="KW-1185">Reference proteome</keyword>
<feature type="binding site" evidence="13">
    <location>
        <begin position="112"/>
        <end position="113"/>
    </location>
    <ligand>
        <name>GTP</name>
        <dbReference type="ChEBI" id="CHEBI:37565"/>
    </ligand>
</feature>
<keyword evidence="4 12" id="KW-0548">Nucleotidyltransferase</keyword>
<dbReference type="Pfam" id="PF04446">
    <property type="entry name" value="Thg1"/>
    <property type="match status" value="1"/>
</dbReference>
<evidence type="ECO:0000256" key="12">
    <source>
        <dbReference type="PIRNR" id="PIRNR028980"/>
    </source>
</evidence>
<feature type="binding site" evidence="14">
    <location>
        <position position="113"/>
    </location>
    <ligand>
        <name>Mg(2+)</name>
        <dbReference type="ChEBI" id="CHEBI:18420"/>
        <label>2</label>
        <note>catalytic</note>
    </ligand>
</feature>
<name>A0A6A4W131_AMPAM</name>
<feature type="domain" description="tRNAHis guanylyltransferase catalytic" evidence="16">
    <location>
        <begin position="42"/>
        <end position="172"/>
    </location>
</feature>
<keyword evidence="7 12" id="KW-0460">Magnesium</keyword>
<comment type="similarity">
    <text evidence="1 12">Belongs to the tRNA(His) guanylyltransferase family.</text>
</comment>
<keyword evidence="3 12" id="KW-0819">tRNA processing</keyword>
<evidence type="ECO:0000313" key="19">
    <source>
        <dbReference type="Proteomes" id="UP000440578"/>
    </source>
</evidence>
<evidence type="ECO:0000256" key="3">
    <source>
        <dbReference type="ARBA" id="ARBA00022694"/>
    </source>
</evidence>
<keyword evidence="5 12" id="KW-0479">Metal-binding</keyword>
<evidence type="ECO:0000256" key="7">
    <source>
        <dbReference type="ARBA" id="ARBA00022842"/>
    </source>
</evidence>
<feature type="binding site" evidence="13">
    <location>
        <begin position="65"/>
        <end position="70"/>
    </location>
    <ligand>
        <name>GTP</name>
        <dbReference type="ChEBI" id="CHEBI:37565"/>
    </ligand>
</feature>
<feature type="binding site" evidence="14">
    <location>
        <position position="66"/>
    </location>
    <ligand>
        <name>Mg(2+)</name>
        <dbReference type="ChEBI" id="CHEBI:18420"/>
        <label>1</label>
        <note>catalytic</note>
    </ligand>
</feature>